<sequence length="70" mass="8124">MADFHDFITSYRVTHTCKAISRTRSYKRLKWNLLAIVAHILNSSTLETGRQISEFQDSQGDIIRPCLKIK</sequence>
<protein>
    <submittedName>
        <fullName evidence="1">Uncharacterized protein</fullName>
    </submittedName>
</protein>
<name>G3HFP9_CRIGR</name>
<reference evidence="2" key="1">
    <citation type="journal article" date="2011" name="Nat. Biotechnol.">
        <title>The genomic sequence of the Chinese hamster ovary (CHO)-K1 cell line.</title>
        <authorList>
            <person name="Xu X."/>
            <person name="Nagarajan H."/>
            <person name="Lewis N.E."/>
            <person name="Pan S."/>
            <person name="Cai Z."/>
            <person name="Liu X."/>
            <person name="Chen W."/>
            <person name="Xie M."/>
            <person name="Wang W."/>
            <person name="Hammond S."/>
            <person name="Andersen M.R."/>
            <person name="Neff N."/>
            <person name="Passarelli B."/>
            <person name="Koh W."/>
            <person name="Fan H.C."/>
            <person name="Wang J."/>
            <person name="Gui Y."/>
            <person name="Lee K.H."/>
            <person name="Betenbaugh M.J."/>
            <person name="Quake S.R."/>
            <person name="Famili I."/>
            <person name="Palsson B.O."/>
            <person name="Wang J."/>
        </authorList>
    </citation>
    <scope>NUCLEOTIDE SEQUENCE [LARGE SCALE GENOMIC DNA]</scope>
    <source>
        <strain evidence="2">CHO K1 cell line</strain>
    </source>
</reference>
<dbReference type="EMBL" id="JH000333">
    <property type="protein sequence ID" value="EGV99733.1"/>
    <property type="molecule type" value="Genomic_DNA"/>
</dbReference>
<dbReference type="Proteomes" id="UP000001075">
    <property type="component" value="Unassembled WGS sequence"/>
</dbReference>
<dbReference type="InParanoid" id="G3HFP9"/>
<accession>G3HFP9</accession>
<organism evidence="1 2">
    <name type="scientific">Cricetulus griseus</name>
    <name type="common">Chinese hamster</name>
    <name type="synonym">Cricetulus barabensis griseus</name>
    <dbReference type="NCBI Taxonomy" id="10029"/>
    <lineage>
        <taxon>Eukaryota</taxon>
        <taxon>Metazoa</taxon>
        <taxon>Chordata</taxon>
        <taxon>Craniata</taxon>
        <taxon>Vertebrata</taxon>
        <taxon>Euteleostomi</taxon>
        <taxon>Mammalia</taxon>
        <taxon>Eutheria</taxon>
        <taxon>Euarchontoglires</taxon>
        <taxon>Glires</taxon>
        <taxon>Rodentia</taxon>
        <taxon>Myomorpha</taxon>
        <taxon>Muroidea</taxon>
        <taxon>Cricetidae</taxon>
        <taxon>Cricetinae</taxon>
        <taxon>Cricetulus</taxon>
    </lineage>
</organism>
<gene>
    <name evidence="1" type="ORF">I79_009412</name>
</gene>
<dbReference type="AlphaFoldDB" id="G3HFP9"/>
<evidence type="ECO:0000313" key="2">
    <source>
        <dbReference type="Proteomes" id="UP000001075"/>
    </source>
</evidence>
<proteinExistence type="predicted"/>
<evidence type="ECO:0000313" key="1">
    <source>
        <dbReference type="EMBL" id="EGV99733.1"/>
    </source>
</evidence>